<proteinExistence type="predicted"/>
<accession>A0A8H7EAM9</accession>
<evidence type="ECO:0000313" key="3">
    <source>
        <dbReference type="Proteomes" id="UP000606974"/>
    </source>
</evidence>
<sequence>MLLRHLNLPITTSLDRSAAQPKARDNIHTPYYPPTLPSTSAPKLATHSPHSPRSLLHPSRSYPLPPKTNSQPPSPSSAFAYPSLILSIPKKNKKFNISTPRDLLRGRMCTLEIAIDSQAVFANRPTQRNRGVGSVALPPRRPPVPLVL</sequence>
<gene>
    <name evidence="2" type="ORF">GJ744_011979</name>
</gene>
<evidence type="ECO:0000256" key="1">
    <source>
        <dbReference type="SAM" id="MobiDB-lite"/>
    </source>
</evidence>
<protein>
    <submittedName>
        <fullName evidence="2">Uncharacterized protein</fullName>
    </submittedName>
</protein>
<dbReference type="AlphaFoldDB" id="A0A8H7EAM9"/>
<feature type="compositionally biased region" description="Low complexity" evidence="1">
    <location>
        <begin position="37"/>
        <end position="62"/>
    </location>
</feature>
<keyword evidence="3" id="KW-1185">Reference proteome</keyword>
<comment type="caution">
    <text evidence="2">The sequence shown here is derived from an EMBL/GenBank/DDBJ whole genome shotgun (WGS) entry which is preliminary data.</text>
</comment>
<dbReference type="EMBL" id="JAACFV010000009">
    <property type="protein sequence ID" value="KAF7512876.1"/>
    <property type="molecule type" value="Genomic_DNA"/>
</dbReference>
<name>A0A8H7EAM9_9EURO</name>
<evidence type="ECO:0000313" key="2">
    <source>
        <dbReference type="EMBL" id="KAF7512876.1"/>
    </source>
</evidence>
<organism evidence="2 3">
    <name type="scientific">Endocarpon pusillum</name>
    <dbReference type="NCBI Taxonomy" id="364733"/>
    <lineage>
        <taxon>Eukaryota</taxon>
        <taxon>Fungi</taxon>
        <taxon>Dikarya</taxon>
        <taxon>Ascomycota</taxon>
        <taxon>Pezizomycotina</taxon>
        <taxon>Eurotiomycetes</taxon>
        <taxon>Chaetothyriomycetidae</taxon>
        <taxon>Verrucariales</taxon>
        <taxon>Verrucariaceae</taxon>
        <taxon>Endocarpon</taxon>
    </lineage>
</organism>
<reference evidence="2" key="1">
    <citation type="submission" date="2020-02" db="EMBL/GenBank/DDBJ databases">
        <authorList>
            <person name="Palmer J.M."/>
        </authorList>
    </citation>
    <scope>NUCLEOTIDE SEQUENCE</scope>
    <source>
        <strain evidence="2">EPUS1.4</strain>
        <tissue evidence="2">Thallus</tissue>
    </source>
</reference>
<dbReference type="Proteomes" id="UP000606974">
    <property type="component" value="Unassembled WGS sequence"/>
</dbReference>
<feature type="compositionally biased region" description="Pro residues" evidence="1">
    <location>
        <begin position="139"/>
        <end position="148"/>
    </location>
</feature>
<feature type="region of interest" description="Disordered" evidence="1">
    <location>
        <begin position="129"/>
        <end position="148"/>
    </location>
</feature>
<feature type="region of interest" description="Disordered" evidence="1">
    <location>
        <begin position="15"/>
        <end position="77"/>
    </location>
</feature>